<evidence type="ECO:0000313" key="1">
    <source>
        <dbReference type="EMBL" id="JAE10594.1"/>
    </source>
</evidence>
<dbReference type="EMBL" id="GBRH01187302">
    <property type="protein sequence ID" value="JAE10594.1"/>
    <property type="molecule type" value="Transcribed_RNA"/>
</dbReference>
<protein>
    <submittedName>
        <fullName evidence="1">Uncharacterized protein</fullName>
    </submittedName>
</protein>
<proteinExistence type="predicted"/>
<name>A0A0A9FHC2_ARUDO</name>
<dbReference type="AlphaFoldDB" id="A0A0A9FHC2"/>
<reference evidence="1" key="1">
    <citation type="submission" date="2014-09" db="EMBL/GenBank/DDBJ databases">
        <authorList>
            <person name="Magalhaes I.L.F."/>
            <person name="Oliveira U."/>
            <person name="Santos F.R."/>
            <person name="Vidigal T.H.D.A."/>
            <person name="Brescovit A.D."/>
            <person name="Santos A.J."/>
        </authorList>
    </citation>
    <scope>NUCLEOTIDE SEQUENCE</scope>
    <source>
        <tissue evidence="1">Shoot tissue taken approximately 20 cm above the soil surface</tissue>
    </source>
</reference>
<organism evidence="1">
    <name type="scientific">Arundo donax</name>
    <name type="common">Giant reed</name>
    <name type="synonym">Donax arundinaceus</name>
    <dbReference type="NCBI Taxonomy" id="35708"/>
    <lineage>
        <taxon>Eukaryota</taxon>
        <taxon>Viridiplantae</taxon>
        <taxon>Streptophyta</taxon>
        <taxon>Embryophyta</taxon>
        <taxon>Tracheophyta</taxon>
        <taxon>Spermatophyta</taxon>
        <taxon>Magnoliopsida</taxon>
        <taxon>Liliopsida</taxon>
        <taxon>Poales</taxon>
        <taxon>Poaceae</taxon>
        <taxon>PACMAD clade</taxon>
        <taxon>Arundinoideae</taxon>
        <taxon>Arundineae</taxon>
        <taxon>Arundo</taxon>
    </lineage>
</organism>
<sequence>MMSILTSLPLPRLSDKEIQWKPKCI</sequence>
<accession>A0A0A9FHC2</accession>
<reference evidence="1" key="2">
    <citation type="journal article" date="2015" name="Data Brief">
        <title>Shoot transcriptome of the giant reed, Arundo donax.</title>
        <authorList>
            <person name="Barrero R.A."/>
            <person name="Guerrero F.D."/>
            <person name="Moolhuijzen P."/>
            <person name="Goolsby J.A."/>
            <person name="Tidwell J."/>
            <person name="Bellgard S.E."/>
            <person name="Bellgard M.I."/>
        </authorList>
    </citation>
    <scope>NUCLEOTIDE SEQUENCE</scope>
    <source>
        <tissue evidence="1">Shoot tissue taken approximately 20 cm above the soil surface</tissue>
    </source>
</reference>